<dbReference type="AlphaFoldDB" id="E1ZUW7"/>
<feature type="compositionally biased region" description="Basic and acidic residues" evidence="1">
    <location>
        <begin position="108"/>
        <end position="118"/>
    </location>
</feature>
<dbReference type="OrthoDB" id="7551551at2759"/>
<dbReference type="InterPro" id="IPR032071">
    <property type="entry name" value="DUF4806"/>
</dbReference>
<dbReference type="Pfam" id="PF16064">
    <property type="entry name" value="DUF4806"/>
    <property type="match status" value="1"/>
</dbReference>
<keyword evidence="4" id="KW-1185">Reference proteome</keyword>
<proteinExistence type="predicted"/>
<protein>
    <recommendedName>
        <fullName evidence="2">DUF4806 domain-containing protein</fullName>
    </recommendedName>
</protein>
<gene>
    <name evidence="3" type="ORF">EAG_08080</name>
</gene>
<dbReference type="PANTHER" id="PTHR34153:SF2">
    <property type="entry name" value="SI:CH211-262H13.3-RELATED"/>
    <property type="match status" value="1"/>
</dbReference>
<feature type="domain" description="DUF4806" evidence="2">
    <location>
        <begin position="284"/>
        <end position="362"/>
    </location>
</feature>
<dbReference type="Proteomes" id="UP000000311">
    <property type="component" value="Unassembled WGS sequence"/>
</dbReference>
<sequence>MKKGSSLEFTENFYVVEFNDGLALVPNNWLRISDQKQQICFYPNYDVKKRLNKAIQSKEIPDLKNVKAGWMMYDVLRIFASADTFERGQEKLTMAESISDINTEDEENIKQTRHDRAAAKNLTSSDDESSGAEVDSSLLSPLPDPKEFSGSQLFRSKKSAQILATYEHPIISSEKIEIIKTHKKKQSLQQEIEVIAKRKKTELEDNNEGGFIDEDNVHSIDEYNKETTHLNNEDQFQKVLKEILKKVNRILVEVIYIDKRLSRLENKADHITSKEININNVEEDFAFNTISSMDELQQLEENLKNEEFFVKMRDFLKLKGGTNLQDKIKNIFRTLIKDEILMLFSWKGARGKNEFRSFKIVSLIIETKKETKLIIFKINIKNDIQKMKI</sequence>
<evidence type="ECO:0000313" key="4">
    <source>
        <dbReference type="Proteomes" id="UP000000311"/>
    </source>
</evidence>
<dbReference type="OMA" id="ILATYEH"/>
<evidence type="ECO:0000259" key="2">
    <source>
        <dbReference type="Pfam" id="PF16064"/>
    </source>
</evidence>
<organism evidence="4">
    <name type="scientific">Camponotus floridanus</name>
    <name type="common">Florida carpenter ant</name>
    <dbReference type="NCBI Taxonomy" id="104421"/>
    <lineage>
        <taxon>Eukaryota</taxon>
        <taxon>Metazoa</taxon>
        <taxon>Ecdysozoa</taxon>
        <taxon>Arthropoda</taxon>
        <taxon>Hexapoda</taxon>
        <taxon>Insecta</taxon>
        <taxon>Pterygota</taxon>
        <taxon>Neoptera</taxon>
        <taxon>Endopterygota</taxon>
        <taxon>Hymenoptera</taxon>
        <taxon>Apocrita</taxon>
        <taxon>Aculeata</taxon>
        <taxon>Formicoidea</taxon>
        <taxon>Formicidae</taxon>
        <taxon>Formicinae</taxon>
        <taxon>Camponotus</taxon>
    </lineage>
</organism>
<name>E1ZUW7_CAMFO</name>
<accession>E1ZUW7</accession>
<evidence type="ECO:0000313" key="3">
    <source>
        <dbReference type="EMBL" id="EFN75021.1"/>
    </source>
</evidence>
<reference evidence="3 4" key="1">
    <citation type="journal article" date="2010" name="Science">
        <title>Genomic comparison of the ants Camponotus floridanus and Harpegnathos saltator.</title>
        <authorList>
            <person name="Bonasio R."/>
            <person name="Zhang G."/>
            <person name="Ye C."/>
            <person name="Mutti N.S."/>
            <person name="Fang X."/>
            <person name="Qin N."/>
            <person name="Donahue G."/>
            <person name="Yang P."/>
            <person name="Li Q."/>
            <person name="Li C."/>
            <person name="Zhang P."/>
            <person name="Huang Z."/>
            <person name="Berger S.L."/>
            <person name="Reinberg D."/>
            <person name="Wang J."/>
            <person name="Liebig J."/>
        </authorList>
    </citation>
    <scope>NUCLEOTIDE SEQUENCE [LARGE SCALE GENOMIC DNA]</scope>
    <source>
        <strain evidence="4">C129</strain>
    </source>
</reference>
<dbReference type="EMBL" id="GL434313">
    <property type="protein sequence ID" value="EFN75021.1"/>
    <property type="molecule type" value="Genomic_DNA"/>
</dbReference>
<dbReference type="PANTHER" id="PTHR34153">
    <property type="entry name" value="SI:CH211-262H13.3-RELATED-RELATED"/>
    <property type="match status" value="1"/>
</dbReference>
<feature type="region of interest" description="Disordered" evidence="1">
    <location>
        <begin position="97"/>
        <end position="144"/>
    </location>
</feature>
<dbReference type="InParanoid" id="E1ZUW7"/>
<evidence type="ECO:0000256" key="1">
    <source>
        <dbReference type="SAM" id="MobiDB-lite"/>
    </source>
</evidence>